<dbReference type="Pfam" id="PF08282">
    <property type="entry name" value="Hydrolase_3"/>
    <property type="match status" value="1"/>
</dbReference>
<dbReference type="EC" id="3.1.3.-" evidence="1"/>
<dbReference type="RefSeq" id="WP_335960319.1">
    <property type="nucleotide sequence ID" value="NZ_JAXBLX010000009.1"/>
</dbReference>
<dbReference type="SFLD" id="SFLDS00003">
    <property type="entry name" value="Haloacid_Dehalogenase"/>
    <property type="match status" value="1"/>
</dbReference>
<dbReference type="InterPro" id="IPR023214">
    <property type="entry name" value="HAD_sf"/>
</dbReference>
<evidence type="ECO:0000313" key="2">
    <source>
        <dbReference type="Proteomes" id="UP001589838"/>
    </source>
</evidence>
<dbReference type="GO" id="GO:0016787">
    <property type="term" value="F:hydrolase activity"/>
    <property type="evidence" value="ECO:0007669"/>
    <property type="project" value="UniProtKB-KW"/>
</dbReference>
<dbReference type="Proteomes" id="UP001589838">
    <property type="component" value="Unassembled WGS sequence"/>
</dbReference>
<reference evidence="1 2" key="1">
    <citation type="submission" date="2024-09" db="EMBL/GenBank/DDBJ databases">
        <authorList>
            <person name="Sun Q."/>
            <person name="Mori K."/>
        </authorList>
    </citation>
    <scope>NUCLEOTIDE SEQUENCE [LARGE SCALE GENOMIC DNA]</scope>
    <source>
        <strain evidence="1 2">NCAIM B.02610</strain>
    </source>
</reference>
<protein>
    <submittedName>
        <fullName evidence="1">HAD family hydrolase</fullName>
        <ecNumber evidence="1">3.-.-.-</ecNumber>
        <ecNumber evidence="1">3.1.3.-</ecNumber>
    </submittedName>
</protein>
<name>A0ABV6KE82_9BACI</name>
<dbReference type="PANTHER" id="PTHR10000">
    <property type="entry name" value="PHOSPHOSERINE PHOSPHATASE"/>
    <property type="match status" value="1"/>
</dbReference>
<organism evidence="1 2">
    <name type="scientific">Halalkalibacter kiskunsagensis</name>
    <dbReference type="NCBI Taxonomy" id="1548599"/>
    <lineage>
        <taxon>Bacteria</taxon>
        <taxon>Bacillati</taxon>
        <taxon>Bacillota</taxon>
        <taxon>Bacilli</taxon>
        <taxon>Bacillales</taxon>
        <taxon>Bacillaceae</taxon>
        <taxon>Halalkalibacter</taxon>
    </lineage>
</organism>
<sequence length="263" mass="29498">MSDYKALFLDIDGTILTPDDTIEESTKAAVKQVKQKGLEVFLATGRPLHEIREIGQELQIESFIGYNGAYAVHKGEDVFMERMDSEMIQHFLNVAKEKGHEAVMYTNEKNVLTSNDSQVMEDFIQYFHLKHNVLYQSDYQDQILGVSLLNLGKNDVALYEEGNNIHLSPINVAGFKEHSYDVIRDEVNKGFAVQKVVDLLGFKPEEAIAFGDGMNDKEMLSLVGAGFAMGNAHPDLFQYAKHKTTDVQNSGVFNGLKSLELVE</sequence>
<dbReference type="PROSITE" id="PS01228">
    <property type="entry name" value="COF_1"/>
    <property type="match status" value="1"/>
</dbReference>
<dbReference type="EC" id="3.-.-.-" evidence="1"/>
<comment type="caution">
    <text evidence="1">The sequence shown here is derived from an EMBL/GenBank/DDBJ whole genome shotgun (WGS) entry which is preliminary data.</text>
</comment>
<dbReference type="Gene3D" id="3.30.1240.10">
    <property type="match status" value="1"/>
</dbReference>
<dbReference type="SUPFAM" id="SSF56784">
    <property type="entry name" value="HAD-like"/>
    <property type="match status" value="1"/>
</dbReference>
<dbReference type="Gene3D" id="3.40.50.1000">
    <property type="entry name" value="HAD superfamily/HAD-like"/>
    <property type="match status" value="1"/>
</dbReference>
<keyword evidence="1" id="KW-0378">Hydrolase</keyword>
<evidence type="ECO:0000313" key="1">
    <source>
        <dbReference type="EMBL" id="MFC0470353.1"/>
    </source>
</evidence>
<dbReference type="InterPro" id="IPR006379">
    <property type="entry name" value="HAD-SF_hydro_IIB"/>
</dbReference>
<accession>A0ABV6KE82</accession>
<dbReference type="EMBL" id="JBHLUX010000020">
    <property type="protein sequence ID" value="MFC0470353.1"/>
    <property type="molecule type" value="Genomic_DNA"/>
</dbReference>
<dbReference type="InterPro" id="IPR000150">
    <property type="entry name" value="Cof"/>
</dbReference>
<gene>
    <name evidence="1" type="ORF">ACFFHM_07415</name>
</gene>
<dbReference type="NCBIfam" id="TIGR00099">
    <property type="entry name" value="Cof-subfamily"/>
    <property type="match status" value="1"/>
</dbReference>
<dbReference type="SFLD" id="SFLDG01140">
    <property type="entry name" value="C2.B:_Phosphomannomutase_and_P"/>
    <property type="match status" value="1"/>
</dbReference>
<dbReference type="InterPro" id="IPR036412">
    <property type="entry name" value="HAD-like_sf"/>
</dbReference>
<dbReference type="PANTHER" id="PTHR10000:SF25">
    <property type="entry name" value="PHOSPHATASE YKRA-RELATED"/>
    <property type="match status" value="1"/>
</dbReference>
<keyword evidence="2" id="KW-1185">Reference proteome</keyword>
<dbReference type="NCBIfam" id="TIGR01484">
    <property type="entry name" value="HAD-SF-IIB"/>
    <property type="match status" value="1"/>
</dbReference>
<dbReference type="PROSITE" id="PS01229">
    <property type="entry name" value="COF_2"/>
    <property type="match status" value="1"/>
</dbReference>
<proteinExistence type="predicted"/>